<dbReference type="InterPro" id="IPR011013">
    <property type="entry name" value="Gal_mutarotase_sf_dom"/>
</dbReference>
<dbReference type="STRING" id="578462.A0A0L0S5R5"/>
<feature type="active site" evidence="6">
    <location>
        <position position="284"/>
    </location>
</feature>
<dbReference type="PANTHER" id="PTHR11122:SF13">
    <property type="entry name" value="GLUCOSE-6-PHOSPHATE 1-EPIMERASE"/>
    <property type="match status" value="1"/>
</dbReference>
<dbReference type="InterPro" id="IPR014718">
    <property type="entry name" value="GH-type_carb-bd"/>
</dbReference>
<dbReference type="GO" id="GO:0047938">
    <property type="term" value="F:glucose-6-phosphate 1-epimerase activity"/>
    <property type="evidence" value="ECO:0007669"/>
    <property type="project" value="UniProtKB-UniRule"/>
</dbReference>
<evidence type="ECO:0000313" key="8">
    <source>
        <dbReference type="EMBL" id="KNE57883.1"/>
    </source>
</evidence>
<organism evidence="8 9">
    <name type="scientific">Allomyces macrogynus (strain ATCC 38327)</name>
    <name type="common">Allomyces javanicus var. macrogynus</name>
    <dbReference type="NCBI Taxonomy" id="578462"/>
    <lineage>
        <taxon>Eukaryota</taxon>
        <taxon>Fungi</taxon>
        <taxon>Fungi incertae sedis</taxon>
        <taxon>Blastocladiomycota</taxon>
        <taxon>Blastocladiomycetes</taxon>
        <taxon>Blastocladiales</taxon>
        <taxon>Blastocladiaceae</taxon>
        <taxon>Allomyces</taxon>
    </lineage>
</organism>
<evidence type="ECO:0000256" key="1">
    <source>
        <dbReference type="ARBA" id="ARBA00001096"/>
    </source>
</evidence>
<dbReference type="OMA" id="TQALHSY"/>
<feature type="binding site" evidence="7">
    <location>
        <position position="87"/>
    </location>
    <ligand>
        <name>substrate</name>
    </ligand>
</feature>
<feature type="binding site" evidence="7">
    <location>
        <position position="92"/>
    </location>
    <ligand>
        <name>substrate</name>
    </ligand>
</feature>
<evidence type="ECO:0000256" key="6">
    <source>
        <dbReference type="PIRSR" id="PIRSR016020-1"/>
    </source>
</evidence>
<comment type="similarity">
    <text evidence="2 5">Belongs to the glucose-6-phosphate 1-epimerase family.</text>
</comment>
<name>A0A0L0S5R5_ALLM3</name>
<comment type="catalytic activity">
    <reaction evidence="1">
        <text>alpha-D-glucose 6-phosphate = beta-D-glucose 6-phosphate</text>
        <dbReference type="Rhea" id="RHEA:16249"/>
        <dbReference type="ChEBI" id="CHEBI:58225"/>
        <dbReference type="ChEBI" id="CHEBI:58247"/>
        <dbReference type="EC" id="5.1.3.15"/>
    </reaction>
</comment>
<accession>A0A0L0S5R5</accession>
<dbReference type="EMBL" id="GG745332">
    <property type="protein sequence ID" value="KNE57883.1"/>
    <property type="molecule type" value="Genomic_DNA"/>
</dbReference>
<evidence type="ECO:0000256" key="4">
    <source>
        <dbReference type="ARBA" id="ARBA00023235"/>
    </source>
</evidence>
<dbReference type="eggNOG" id="KOG1594">
    <property type="taxonomic scope" value="Eukaryota"/>
</dbReference>
<dbReference type="Pfam" id="PF01263">
    <property type="entry name" value="Aldose_epim"/>
    <property type="match status" value="1"/>
</dbReference>
<feature type="binding site" evidence="7">
    <location>
        <position position="67"/>
    </location>
    <ligand>
        <name>substrate</name>
    </ligand>
</feature>
<dbReference type="Gene3D" id="2.70.98.10">
    <property type="match status" value="1"/>
</dbReference>
<dbReference type="InterPro" id="IPR025532">
    <property type="entry name" value="G6P_1-epimerase"/>
</dbReference>
<evidence type="ECO:0000313" key="9">
    <source>
        <dbReference type="Proteomes" id="UP000054350"/>
    </source>
</evidence>
<dbReference type="CDD" id="cd09020">
    <property type="entry name" value="D-hex-6-P-epi_like"/>
    <property type="match status" value="1"/>
</dbReference>
<dbReference type="SUPFAM" id="SSF74650">
    <property type="entry name" value="Galactose mutarotase-like"/>
    <property type="match status" value="1"/>
</dbReference>
<proteinExistence type="inferred from homology"/>
<gene>
    <name evidence="8" type="ORF">AMAG_04728</name>
</gene>
<dbReference type="OrthoDB" id="1659429at2759"/>
<dbReference type="InterPro" id="IPR008183">
    <property type="entry name" value="Aldose_1/G6P_1-epimerase"/>
</dbReference>
<feature type="active site" evidence="6">
    <location>
        <position position="172"/>
    </location>
</feature>
<sequence length="312" mass="34048">MPIETLQDKVVISLTPPALATPTTTGAVPATCTIYLHGATVTSWTVNGREMLFLSSKAILDGSKPIRGGIPLVFPQFGTYPGAPLPQHGFARTSTWRVLRTDVSPDETKATVVFVLTSSDLSLAARTAWPTPFRLEYTVTVDAVHHTLATDLAATNLATTTEFDMPFTWLLHTYLRVDAIEKTEIRGLEGHLYVNKAIADRDPTTQAFPALPIKEETDRVYQNVVPAAESHLHVLSGGRPAVEIVRTHGETAFRDVVVWNPWVDKAKAMADFGDDEYRHMVCVEVGDVVVPNAVSVAPGETRRAGQVLRALL</sequence>
<dbReference type="VEuPathDB" id="FungiDB:AMAG_04728"/>
<dbReference type="Proteomes" id="UP000054350">
    <property type="component" value="Unassembled WGS sequence"/>
</dbReference>
<keyword evidence="4 5" id="KW-0413">Isomerase</keyword>
<dbReference type="GO" id="GO:0005737">
    <property type="term" value="C:cytoplasm"/>
    <property type="evidence" value="ECO:0007669"/>
    <property type="project" value="TreeGrafter"/>
</dbReference>
<comment type="function">
    <text evidence="5">Catalyzes the interconversion between the alpha and beta anomers from at least three hexose 6-phosphate sugars (Glc6P, Gal6P, and Man6P).</text>
</comment>
<evidence type="ECO:0000256" key="5">
    <source>
        <dbReference type="PIRNR" id="PIRNR016020"/>
    </source>
</evidence>
<dbReference type="PIRSF" id="PIRSF016020">
    <property type="entry name" value="PHexose_mutarotase"/>
    <property type="match status" value="1"/>
</dbReference>
<reference evidence="8 9" key="1">
    <citation type="submission" date="2009-11" db="EMBL/GenBank/DDBJ databases">
        <title>Annotation of Allomyces macrogynus ATCC 38327.</title>
        <authorList>
            <consortium name="The Broad Institute Genome Sequencing Platform"/>
            <person name="Russ C."/>
            <person name="Cuomo C."/>
            <person name="Burger G."/>
            <person name="Gray M.W."/>
            <person name="Holland P.W.H."/>
            <person name="King N."/>
            <person name="Lang F.B.F."/>
            <person name="Roger A.J."/>
            <person name="Ruiz-Trillo I."/>
            <person name="Young S.K."/>
            <person name="Zeng Q."/>
            <person name="Gargeya S."/>
            <person name="Fitzgerald M."/>
            <person name="Haas B."/>
            <person name="Abouelleil A."/>
            <person name="Alvarado L."/>
            <person name="Arachchi H.M."/>
            <person name="Berlin A."/>
            <person name="Chapman S.B."/>
            <person name="Gearin G."/>
            <person name="Goldberg J."/>
            <person name="Griggs A."/>
            <person name="Gujja S."/>
            <person name="Hansen M."/>
            <person name="Heiman D."/>
            <person name="Howarth C."/>
            <person name="Larimer J."/>
            <person name="Lui A."/>
            <person name="MacDonald P.J.P."/>
            <person name="McCowen C."/>
            <person name="Montmayeur A."/>
            <person name="Murphy C."/>
            <person name="Neiman D."/>
            <person name="Pearson M."/>
            <person name="Priest M."/>
            <person name="Roberts A."/>
            <person name="Saif S."/>
            <person name="Shea T."/>
            <person name="Sisk P."/>
            <person name="Stolte C."/>
            <person name="Sykes S."/>
            <person name="Wortman J."/>
            <person name="Nusbaum C."/>
            <person name="Birren B."/>
        </authorList>
    </citation>
    <scope>NUCLEOTIDE SEQUENCE [LARGE SCALE GENOMIC DNA]</scope>
    <source>
        <strain evidence="8 9">ATCC 38327</strain>
    </source>
</reference>
<evidence type="ECO:0000256" key="3">
    <source>
        <dbReference type="ARBA" id="ARBA00012083"/>
    </source>
</evidence>
<dbReference type="AlphaFoldDB" id="A0A0L0S5R5"/>
<dbReference type="GO" id="GO:0030246">
    <property type="term" value="F:carbohydrate binding"/>
    <property type="evidence" value="ECO:0007669"/>
    <property type="project" value="UniProtKB-UniRule"/>
</dbReference>
<dbReference type="PANTHER" id="PTHR11122">
    <property type="entry name" value="APOSPORY-ASSOCIATED PROTEIN C-RELATED"/>
    <property type="match status" value="1"/>
</dbReference>
<dbReference type="EC" id="5.1.3.15" evidence="3 5"/>
<dbReference type="GO" id="GO:0005975">
    <property type="term" value="P:carbohydrate metabolic process"/>
    <property type="evidence" value="ECO:0007669"/>
    <property type="project" value="InterPro"/>
</dbReference>
<reference evidence="9" key="2">
    <citation type="submission" date="2009-11" db="EMBL/GenBank/DDBJ databases">
        <title>The Genome Sequence of Allomyces macrogynus strain ATCC 38327.</title>
        <authorList>
            <consortium name="The Broad Institute Genome Sequencing Platform"/>
            <person name="Russ C."/>
            <person name="Cuomo C."/>
            <person name="Shea T."/>
            <person name="Young S.K."/>
            <person name="Zeng Q."/>
            <person name="Koehrsen M."/>
            <person name="Haas B."/>
            <person name="Borodovsky M."/>
            <person name="Guigo R."/>
            <person name="Alvarado L."/>
            <person name="Berlin A."/>
            <person name="Borenstein D."/>
            <person name="Chen Z."/>
            <person name="Engels R."/>
            <person name="Freedman E."/>
            <person name="Gellesch M."/>
            <person name="Goldberg J."/>
            <person name="Griggs A."/>
            <person name="Gujja S."/>
            <person name="Heiman D."/>
            <person name="Hepburn T."/>
            <person name="Howarth C."/>
            <person name="Jen D."/>
            <person name="Larson L."/>
            <person name="Lewis B."/>
            <person name="Mehta T."/>
            <person name="Park D."/>
            <person name="Pearson M."/>
            <person name="Roberts A."/>
            <person name="Saif S."/>
            <person name="Shenoy N."/>
            <person name="Sisk P."/>
            <person name="Stolte C."/>
            <person name="Sykes S."/>
            <person name="Walk T."/>
            <person name="White J."/>
            <person name="Yandava C."/>
            <person name="Burger G."/>
            <person name="Gray M.W."/>
            <person name="Holland P.W.H."/>
            <person name="King N."/>
            <person name="Lang F.B.F."/>
            <person name="Roger A.J."/>
            <person name="Ruiz-Trillo I."/>
            <person name="Lander E."/>
            <person name="Nusbaum C."/>
        </authorList>
    </citation>
    <scope>NUCLEOTIDE SEQUENCE [LARGE SCALE GENOMIC DNA]</scope>
    <source>
        <strain evidence="9">ATCC 38327</strain>
    </source>
</reference>
<protein>
    <recommendedName>
        <fullName evidence="3 5">Glucose-6-phosphate 1-epimerase</fullName>
        <ecNumber evidence="3 5">5.1.3.15</ecNumber>
    </recommendedName>
</protein>
<evidence type="ECO:0000256" key="7">
    <source>
        <dbReference type="PIRSR" id="PIRSR016020-2"/>
    </source>
</evidence>
<evidence type="ECO:0000256" key="2">
    <source>
        <dbReference type="ARBA" id="ARBA00005866"/>
    </source>
</evidence>
<keyword evidence="9" id="KW-1185">Reference proteome</keyword>